<keyword evidence="2" id="KW-1185">Reference proteome</keyword>
<organism evidence="1 2">
    <name type="scientific">Acetobacter fallax</name>
    <dbReference type="NCBI Taxonomy" id="1737473"/>
    <lineage>
        <taxon>Bacteria</taxon>
        <taxon>Pseudomonadati</taxon>
        <taxon>Pseudomonadota</taxon>
        <taxon>Alphaproteobacteria</taxon>
        <taxon>Acetobacterales</taxon>
        <taxon>Acetobacteraceae</taxon>
        <taxon>Acetobacter</taxon>
    </lineage>
</organism>
<dbReference type="RefSeq" id="WP_173578449.1">
    <property type="nucleotide sequence ID" value="NZ_WOSW01000047.1"/>
</dbReference>
<name>A0ABX0KC13_9PROT</name>
<dbReference type="SUPFAM" id="SSF51735">
    <property type="entry name" value="NAD(P)-binding Rossmann-fold domains"/>
    <property type="match status" value="1"/>
</dbReference>
<evidence type="ECO:0000313" key="2">
    <source>
        <dbReference type="Proteomes" id="UP000615326"/>
    </source>
</evidence>
<gene>
    <name evidence="1" type="ORF">GOB84_15830</name>
</gene>
<dbReference type="Proteomes" id="UP000615326">
    <property type="component" value="Unassembled WGS sequence"/>
</dbReference>
<dbReference type="NCBIfam" id="NF006141">
    <property type="entry name" value="PRK08291.1"/>
    <property type="match status" value="1"/>
</dbReference>
<comment type="caution">
    <text evidence="1">The sequence shown here is derived from an EMBL/GenBank/DDBJ whole genome shotgun (WGS) entry which is preliminary data.</text>
</comment>
<sequence length="328" mass="35408">MTMQILSEIQLRDIMKPDTALIDAVAEGFRMMAMGAVVMPDILRLDIPERGEVDVKTAYVKGVESFAVKISSGFFGNTALGLPSLSGMMVLLSAETGVTKAVLLDNGYLTDIRTAAAGGVAARTLSRSDSHIAAIYGAGLQARLQLEALTLVRPITEVRLWARRSEQGKETAAWCERTYGIPVRPCDDPREAARGADILVTTTPATTPVLMRDWIEPGQHITAMGSDAEFKNELDPWIITEASLYAADSLRQTARLGELHHALKAGLTVEPSRSTELGAILNGSHAGRRAPEDVTVADLTGTGVQDTVIATMVCERWRKSMMKTGKDQ</sequence>
<dbReference type="Pfam" id="PF02423">
    <property type="entry name" value="OCD_Mu_crystall"/>
    <property type="match status" value="1"/>
</dbReference>
<evidence type="ECO:0000313" key="1">
    <source>
        <dbReference type="EMBL" id="NHO33984.1"/>
    </source>
</evidence>
<dbReference type="InterPro" id="IPR003462">
    <property type="entry name" value="ODC_Mu_crystall"/>
</dbReference>
<dbReference type="InterPro" id="IPR023401">
    <property type="entry name" value="ODC_N"/>
</dbReference>
<reference evidence="1 2" key="1">
    <citation type="journal article" date="2020" name="Int. J. Syst. Evol. Microbiol.">
        <title>Novel acetic acid bacteria from cider fermentations: Acetobacter conturbans sp. nov. and Acetobacter fallax sp. nov.</title>
        <authorList>
            <person name="Sombolestani A.S."/>
            <person name="Cleenwerck I."/>
            <person name="Cnockaert M."/>
            <person name="Borremans W."/>
            <person name="Wieme A.D."/>
            <person name="De Vuyst L."/>
            <person name="Vandamme P."/>
        </authorList>
    </citation>
    <scope>NUCLEOTIDE SEQUENCE [LARGE SCALE GENOMIC DNA]</scope>
    <source>
        <strain evidence="1 2">LMG 1637</strain>
    </source>
</reference>
<accession>A0ABX0KC13</accession>
<dbReference type="InterPro" id="IPR036291">
    <property type="entry name" value="NAD(P)-bd_dom_sf"/>
</dbReference>
<proteinExistence type="predicted"/>
<dbReference type="PANTHER" id="PTHR13812">
    <property type="entry name" value="KETIMINE REDUCTASE MU-CRYSTALLIN"/>
    <property type="match status" value="1"/>
</dbReference>
<dbReference type="PANTHER" id="PTHR13812:SF19">
    <property type="entry name" value="KETIMINE REDUCTASE MU-CRYSTALLIN"/>
    <property type="match status" value="1"/>
</dbReference>
<protein>
    <submittedName>
        <fullName evidence="1">Cyclodeaminase</fullName>
    </submittedName>
</protein>
<dbReference type="Gene3D" id="3.40.50.720">
    <property type="entry name" value="NAD(P)-binding Rossmann-like Domain"/>
    <property type="match status" value="1"/>
</dbReference>
<dbReference type="EMBL" id="WOSW01000047">
    <property type="protein sequence ID" value="NHO33984.1"/>
    <property type="molecule type" value="Genomic_DNA"/>
</dbReference>
<dbReference type="PIRSF" id="PIRSF001439">
    <property type="entry name" value="CryM"/>
    <property type="match status" value="1"/>
</dbReference>
<dbReference type="Gene3D" id="3.30.1780.10">
    <property type="entry name" value="ornithine cyclodeaminase, domain 1"/>
    <property type="match status" value="1"/>
</dbReference>